<keyword evidence="6" id="KW-0012">Acyltransferase</keyword>
<evidence type="ECO:0000313" key="9">
    <source>
        <dbReference type="Proteomes" id="UP000008456"/>
    </source>
</evidence>
<evidence type="ECO:0000256" key="3">
    <source>
        <dbReference type="ARBA" id="ARBA00022679"/>
    </source>
</evidence>
<gene>
    <name evidence="8" type="ordered locus">MPTP_0307</name>
</gene>
<reference key="2">
    <citation type="submission" date="2011-04" db="EMBL/GenBank/DDBJ databases">
        <title>Whole genome sequence of Melissococcus plutonius ATCC 35311.</title>
        <authorList>
            <person name="Okumura K."/>
            <person name="Arai R."/>
            <person name="Osaki M."/>
            <person name="Okura M."/>
            <person name="Kirikae T."/>
            <person name="Takamatsu D."/>
            <person name="Akiyama T."/>
        </authorList>
    </citation>
    <scope>NUCLEOTIDE SEQUENCE</scope>
    <source>
        <strain>ATCC 35311</strain>
    </source>
</reference>
<dbReference type="Gene3D" id="3.40.630.30">
    <property type="match status" value="1"/>
</dbReference>
<protein>
    <submittedName>
        <fullName evidence="8">tRNA-dependent lipid II-Ala--L-alanine ligase</fullName>
    </submittedName>
</protein>
<dbReference type="GO" id="GO:0016874">
    <property type="term" value="F:ligase activity"/>
    <property type="evidence" value="ECO:0007669"/>
    <property type="project" value="UniProtKB-KW"/>
</dbReference>
<dbReference type="GO" id="GO:0008360">
    <property type="term" value="P:regulation of cell shape"/>
    <property type="evidence" value="ECO:0007669"/>
    <property type="project" value="UniProtKB-KW"/>
</dbReference>
<evidence type="ECO:0000256" key="5">
    <source>
        <dbReference type="ARBA" id="ARBA00022984"/>
    </source>
</evidence>
<dbReference type="Pfam" id="PF02388">
    <property type="entry name" value="FemAB"/>
    <property type="match status" value="1"/>
</dbReference>
<keyword evidence="5" id="KW-0573">Peptidoglycan synthesis</keyword>
<keyword evidence="9" id="KW-1185">Reference proteome</keyword>
<dbReference type="EMBL" id="AP012200">
    <property type="protein sequence ID" value="BAK20793.1"/>
    <property type="molecule type" value="Genomic_DNA"/>
</dbReference>
<dbReference type="HOGENOM" id="CLU_144836_1_0_9"/>
<keyword evidence="3" id="KW-0808">Transferase</keyword>
<dbReference type="KEGG" id="mps:MPTP_0307"/>
<dbReference type="SUPFAM" id="SSF55729">
    <property type="entry name" value="Acyl-CoA N-acyltransferases (Nat)"/>
    <property type="match status" value="1"/>
</dbReference>
<evidence type="ECO:0000256" key="2">
    <source>
        <dbReference type="ARBA" id="ARBA00022490"/>
    </source>
</evidence>
<dbReference type="GO" id="GO:0071555">
    <property type="term" value="P:cell wall organization"/>
    <property type="evidence" value="ECO:0007669"/>
    <property type="project" value="UniProtKB-KW"/>
</dbReference>
<evidence type="ECO:0000256" key="1">
    <source>
        <dbReference type="ARBA" id="ARBA00009943"/>
    </source>
</evidence>
<dbReference type="Proteomes" id="UP000008456">
    <property type="component" value="Chromosome"/>
</dbReference>
<dbReference type="InterPro" id="IPR016181">
    <property type="entry name" value="Acyl_CoA_acyltransferase"/>
</dbReference>
<dbReference type="PANTHER" id="PTHR36174">
    <property type="entry name" value="LIPID II:GLYCINE GLYCYLTRANSFERASE"/>
    <property type="match status" value="1"/>
</dbReference>
<keyword evidence="2" id="KW-0963">Cytoplasm</keyword>
<dbReference type="GO" id="GO:0016755">
    <property type="term" value="F:aminoacyltransferase activity"/>
    <property type="evidence" value="ECO:0007669"/>
    <property type="project" value="InterPro"/>
</dbReference>
<evidence type="ECO:0000313" key="8">
    <source>
        <dbReference type="EMBL" id="BAK20793.1"/>
    </source>
</evidence>
<dbReference type="STRING" id="940190.MPTP_0307"/>
<evidence type="ECO:0000256" key="6">
    <source>
        <dbReference type="ARBA" id="ARBA00023315"/>
    </source>
</evidence>
<keyword evidence="7" id="KW-0961">Cell wall biogenesis/degradation</keyword>
<dbReference type="PANTHER" id="PTHR36174:SF2">
    <property type="entry name" value="AMINOACYLTRANSFERASE FEMA"/>
    <property type="match status" value="1"/>
</dbReference>
<dbReference type="PROSITE" id="PS51191">
    <property type="entry name" value="FEMABX"/>
    <property type="match status" value="1"/>
</dbReference>
<keyword evidence="4" id="KW-0133">Cell shape</keyword>
<comment type="similarity">
    <text evidence="1">Belongs to the FemABX family.</text>
</comment>
<reference evidence="8 9" key="1">
    <citation type="journal article" date="2011" name="J. Bacteriol.">
        <title>Complete genome sequence of Melissococcus plutonius ATCC 35311.</title>
        <authorList>
            <person name="Okumura K."/>
            <person name="Arai R."/>
            <person name="Okura M."/>
            <person name="Kirikae T."/>
            <person name="Takamatsu D."/>
            <person name="Osaki M."/>
            <person name="Miyoshi-Akiyama T."/>
        </authorList>
    </citation>
    <scope>NUCLEOTIDE SEQUENCE [LARGE SCALE GENOMIC DNA]</scope>
    <source>
        <strain evidence="9">ATCC 35311 / CIP 104052 / LMG 20360 / NCIMB 702443</strain>
    </source>
</reference>
<name>F3Y8G5_MELPT</name>
<organism evidence="8 9">
    <name type="scientific">Melissococcus plutonius (strain ATCC 35311 / DSM 29964 / CIP 104052 / LMG 20360 / NCIMB 702443)</name>
    <dbReference type="NCBI Taxonomy" id="940190"/>
    <lineage>
        <taxon>Bacteria</taxon>
        <taxon>Bacillati</taxon>
        <taxon>Bacillota</taxon>
        <taxon>Bacilli</taxon>
        <taxon>Lactobacillales</taxon>
        <taxon>Enterococcaceae</taxon>
        <taxon>Melissococcus</taxon>
    </lineage>
</organism>
<sequence>MICSQEVVYLFSGTLEKYKQFYAPYLIQDEMLHYTVNRQIPQYNFYGISGNFDGSDGVLKFKESFNGYAEKKIGTFQLITKPTKYRLYQLLKKIKGT</sequence>
<dbReference type="InterPro" id="IPR003447">
    <property type="entry name" value="FEMABX"/>
</dbReference>
<evidence type="ECO:0000256" key="7">
    <source>
        <dbReference type="ARBA" id="ARBA00023316"/>
    </source>
</evidence>
<dbReference type="GO" id="GO:0009252">
    <property type="term" value="P:peptidoglycan biosynthetic process"/>
    <property type="evidence" value="ECO:0007669"/>
    <property type="project" value="UniProtKB-KW"/>
</dbReference>
<keyword evidence="8" id="KW-0436">Ligase</keyword>
<proteinExistence type="inferred from homology"/>
<dbReference type="AlphaFoldDB" id="F3Y8G5"/>
<accession>F3Y8G5</accession>
<dbReference type="InterPro" id="IPR050644">
    <property type="entry name" value="PG_Glycine_Bridge_Synth"/>
</dbReference>
<evidence type="ECO:0000256" key="4">
    <source>
        <dbReference type="ARBA" id="ARBA00022960"/>
    </source>
</evidence>